<dbReference type="Pfam" id="PF04892">
    <property type="entry name" value="VanZ"/>
    <property type="match status" value="1"/>
</dbReference>
<dbReference type="PANTHER" id="PTHR28008:SF1">
    <property type="entry name" value="DOMAIN PROTEIN, PUTATIVE (AFU_ORTHOLOGUE AFUA_3G10980)-RELATED"/>
    <property type="match status" value="1"/>
</dbReference>
<reference evidence="4" key="1">
    <citation type="journal article" date="2019" name="Int. J. Syst. Evol. Microbiol.">
        <title>The Global Catalogue of Microorganisms (GCM) 10K type strain sequencing project: providing services to taxonomists for standard genome sequencing and annotation.</title>
        <authorList>
            <consortium name="The Broad Institute Genomics Platform"/>
            <consortium name="The Broad Institute Genome Sequencing Center for Infectious Disease"/>
            <person name="Wu L."/>
            <person name="Ma J."/>
        </authorList>
    </citation>
    <scope>NUCLEOTIDE SEQUENCE [LARGE SCALE GENOMIC DNA]</scope>
    <source>
        <strain evidence="4">KCTC 52490</strain>
    </source>
</reference>
<accession>A0ABW6AJT4</accession>
<dbReference type="Proteomes" id="UP001597512">
    <property type="component" value="Unassembled WGS sequence"/>
</dbReference>
<evidence type="ECO:0000259" key="2">
    <source>
        <dbReference type="Pfam" id="PF04892"/>
    </source>
</evidence>
<feature type="transmembrane region" description="Helical" evidence="1">
    <location>
        <begin position="7"/>
        <end position="27"/>
    </location>
</feature>
<keyword evidence="4" id="KW-1185">Reference proteome</keyword>
<dbReference type="InterPro" id="IPR006976">
    <property type="entry name" value="VanZ-like"/>
</dbReference>
<sequence>MKITPTLLRWLAIIWTVIMLIGCLTPHEQVPDELATWNDKVLHIAIFALFAGLWRLVGSSIISVVIAGVLFGALIEVLQYFLPINRSADWLDLFADCVGTGIGVLLAQVWRRLFPNYSF</sequence>
<dbReference type="NCBIfam" id="NF037970">
    <property type="entry name" value="vanZ_1"/>
    <property type="match status" value="1"/>
</dbReference>
<protein>
    <submittedName>
        <fullName evidence="3">VanZ family protein</fullName>
    </submittedName>
</protein>
<keyword evidence="1" id="KW-0472">Membrane</keyword>
<keyword evidence="1" id="KW-0812">Transmembrane</keyword>
<feature type="transmembrane region" description="Helical" evidence="1">
    <location>
        <begin position="47"/>
        <end position="78"/>
    </location>
</feature>
<evidence type="ECO:0000313" key="3">
    <source>
        <dbReference type="EMBL" id="MFD2935739.1"/>
    </source>
</evidence>
<dbReference type="EMBL" id="JBHUOM010000019">
    <property type="protein sequence ID" value="MFD2935739.1"/>
    <property type="molecule type" value="Genomic_DNA"/>
</dbReference>
<evidence type="ECO:0000256" key="1">
    <source>
        <dbReference type="SAM" id="Phobius"/>
    </source>
</evidence>
<keyword evidence="1" id="KW-1133">Transmembrane helix</keyword>
<dbReference type="PROSITE" id="PS51257">
    <property type="entry name" value="PROKAR_LIPOPROTEIN"/>
    <property type="match status" value="1"/>
</dbReference>
<comment type="caution">
    <text evidence="3">The sequence shown here is derived from an EMBL/GenBank/DDBJ whole genome shotgun (WGS) entry which is preliminary data.</text>
</comment>
<proteinExistence type="predicted"/>
<dbReference type="PANTHER" id="PTHR28008">
    <property type="entry name" value="DOMAIN PROTEIN, PUTATIVE (AFU_ORTHOLOGUE AFUA_3G10980)-RELATED"/>
    <property type="match status" value="1"/>
</dbReference>
<name>A0ABW6AJT4_9BACT</name>
<dbReference type="RefSeq" id="WP_381503914.1">
    <property type="nucleotide sequence ID" value="NZ_JBHUOM010000019.1"/>
</dbReference>
<evidence type="ECO:0000313" key="4">
    <source>
        <dbReference type="Proteomes" id="UP001597512"/>
    </source>
</evidence>
<feature type="transmembrane region" description="Helical" evidence="1">
    <location>
        <begin position="90"/>
        <end position="110"/>
    </location>
</feature>
<feature type="domain" description="VanZ-like" evidence="2">
    <location>
        <begin position="39"/>
        <end position="110"/>
    </location>
</feature>
<organism evidence="3 4">
    <name type="scientific">Spirosoma flavum</name>
    <dbReference type="NCBI Taxonomy" id="2048557"/>
    <lineage>
        <taxon>Bacteria</taxon>
        <taxon>Pseudomonadati</taxon>
        <taxon>Bacteroidota</taxon>
        <taxon>Cytophagia</taxon>
        <taxon>Cytophagales</taxon>
        <taxon>Cytophagaceae</taxon>
        <taxon>Spirosoma</taxon>
    </lineage>
</organism>
<gene>
    <name evidence="3" type="ORF">ACFS25_18305</name>
</gene>